<dbReference type="SUPFAM" id="SSF53901">
    <property type="entry name" value="Thiolase-like"/>
    <property type="match status" value="3"/>
</dbReference>
<dbReference type="Pfam" id="PF02801">
    <property type="entry name" value="Ketoacyl-synt_C"/>
    <property type="match status" value="3"/>
</dbReference>
<keyword evidence="7" id="KW-0511">Multifunctional enzyme</keyword>
<dbReference type="Proteomes" id="UP000247569">
    <property type="component" value="Unassembled WGS sequence"/>
</dbReference>
<reference evidence="11 12" key="1">
    <citation type="submission" date="2018-05" db="EMBL/GenBank/DDBJ databases">
        <title>Genomic Encyclopedia of Type Strains, Phase IV (KMG-IV): sequencing the most valuable type-strain genomes for metagenomic binning, comparative biology and taxonomic classification.</title>
        <authorList>
            <person name="Goeker M."/>
        </authorList>
    </citation>
    <scope>NUCLEOTIDE SEQUENCE [LARGE SCALE GENOMIC DNA]</scope>
    <source>
        <strain evidence="11 12">DSM 44704</strain>
    </source>
</reference>
<dbReference type="NCBIfam" id="NF045894">
    <property type="entry name" value="PKS_plus_SDR"/>
    <property type="match status" value="1"/>
</dbReference>
<evidence type="ECO:0000256" key="4">
    <source>
        <dbReference type="ARBA" id="ARBA00022679"/>
    </source>
</evidence>
<feature type="non-terminal residue" evidence="11">
    <location>
        <position position="3060"/>
    </location>
</feature>
<feature type="domain" description="Carrier" evidence="9">
    <location>
        <begin position="909"/>
        <end position="984"/>
    </location>
</feature>
<evidence type="ECO:0000313" key="11">
    <source>
        <dbReference type="EMBL" id="PXX58030.1"/>
    </source>
</evidence>
<keyword evidence="6" id="KW-0443">Lipid metabolism</keyword>
<dbReference type="SMART" id="SM00827">
    <property type="entry name" value="PKS_AT"/>
    <property type="match status" value="2"/>
</dbReference>
<accession>A0A318JSG0</accession>
<protein>
    <submittedName>
        <fullName evidence="11">Acyl transferase domain-containing protein</fullName>
    </submittedName>
</protein>
<evidence type="ECO:0000256" key="8">
    <source>
        <dbReference type="ARBA" id="ARBA00023315"/>
    </source>
</evidence>
<dbReference type="Pfam" id="PF00550">
    <property type="entry name" value="PP-binding"/>
    <property type="match status" value="2"/>
</dbReference>
<evidence type="ECO:0000256" key="5">
    <source>
        <dbReference type="ARBA" id="ARBA00022832"/>
    </source>
</evidence>
<dbReference type="InterPro" id="IPR020806">
    <property type="entry name" value="PKS_PP-bd"/>
</dbReference>
<dbReference type="InterPro" id="IPR036736">
    <property type="entry name" value="ACP-like_sf"/>
</dbReference>
<organism evidence="11 12">
    <name type="scientific">Nocardia tenerifensis</name>
    <dbReference type="NCBI Taxonomy" id="228006"/>
    <lineage>
        <taxon>Bacteria</taxon>
        <taxon>Bacillati</taxon>
        <taxon>Actinomycetota</taxon>
        <taxon>Actinomycetes</taxon>
        <taxon>Mycobacteriales</taxon>
        <taxon>Nocardiaceae</taxon>
        <taxon>Nocardia</taxon>
    </lineage>
</organism>
<dbReference type="EMBL" id="QJKF01000015">
    <property type="protein sequence ID" value="PXX58030.1"/>
    <property type="molecule type" value="Genomic_DNA"/>
</dbReference>
<dbReference type="InterPro" id="IPR016035">
    <property type="entry name" value="Acyl_Trfase/lysoPLipase"/>
</dbReference>
<dbReference type="InterPro" id="IPR050091">
    <property type="entry name" value="PKS_NRPS_Biosynth_Enz"/>
</dbReference>
<dbReference type="SUPFAM" id="SSF55048">
    <property type="entry name" value="Probable ACP-binding domain of malonyl-CoA ACP transacylase"/>
    <property type="match status" value="2"/>
</dbReference>
<feature type="domain" description="Carrier" evidence="9">
    <location>
        <begin position="2414"/>
        <end position="2489"/>
    </location>
</feature>
<keyword evidence="4 11" id="KW-0808">Transferase</keyword>
<dbReference type="Pfam" id="PF00698">
    <property type="entry name" value="Acyl_transf_1"/>
    <property type="match status" value="3"/>
</dbReference>
<gene>
    <name evidence="11" type="ORF">DFR70_1151</name>
</gene>
<evidence type="ECO:0000256" key="7">
    <source>
        <dbReference type="ARBA" id="ARBA00023268"/>
    </source>
</evidence>
<feature type="domain" description="Ketosynthase family 3 (KS3)" evidence="10">
    <location>
        <begin position="1004"/>
        <end position="1418"/>
    </location>
</feature>
<keyword evidence="8" id="KW-0012">Acyltransferase</keyword>
<dbReference type="SMART" id="SM00825">
    <property type="entry name" value="PKS_KS"/>
    <property type="match status" value="3"/>
</dbReference>
<dbReference type="FunFam" id="3.40.366.10:FF:000002">
    <property type="entry name" value="Probable polyketide synthase 2"/>
    <property type="match status" value="2"/>
</dbReference>
<evidence type="ECO:0000256" key="2">
    <source>
        <dbReference type="ARBA" id="ARBA00022450"/>
    </source>
</evidence>
<dbReference type="Pfam" id="PF00109">
    <property type="entry name" value="ketoacyl-synt"/>
    <property type="match status" value="3"/>
</dbReference>
<dbReference type="InterPro" id="IPR018201">
    <property type="entry name" value="Ketoacyl_synth_AS"/>
</dbReference>
<dbReference type="PANTHER" id="PTHR43775">
    <property type="entry name" value="FATTY ACID SYNTHASE"/>
    <property type="match status" value="1"/>
</dbReference>
<dbReference type="RefSeq" id="WP_146251313.1">
    <property type="nucleotide sequence ID" value="NZ_QJKF01000015.1"/>
</dbReference>
<dbReference type="InterPro" id="IPR036291">
    <property type="entry name" value="NAD(P)-bd_dom_sf"/>
</dbReference>
<dbReference type="GO" id="GO:0004315">
    <property type="term" value="F:3-oxoacyl-[acyl-carrier-protein] synthase activity"/>
    <property type="evidence" value="ECO:0007669"/>
    <property type="project" value="InterPro"/>
</dbReference>
<evidence type="ECO:0000256" key="1">
    <source>
        <dbReference type="ARBA" id="ARBA00005189"/>
    </source>
</evidence>
<dbReference type="PROSITE" id="PS00606">
    <property type="entry name" value="KS3_1"/>
    <property type="match status" value="2"/>
</dbReference>
<dbReference type="GO" id="GO:0071770">
    <property type="term" value="P:DIM/DIP cell wall layer assembly"/>
    <property type="evidence" value="ECO:0007669"/>
    <property type="project" value="TreeGrafter"/>
</dbReference>
<dbReference type="SUPFAM" id="SSF47336">
    <property type="entry name" value="ACP-like"/>
    <property type="match status" value="2"/>
</dbReference>
<proteinExistence type="predicted"/>
<dbReference type="InterPro" id="IPR013968">
    <property type="entry name" value="PKS_KR"/>
</dbReference>
<comment type="pathway">
    <text evidence="1">Lipid metabolism.</text>
</comment>
<evidence type="ECO:0000256" key="3">
    <source>
        <dbReference type="ARBA" id="ARBA00022553"/>
    </source>
</evidence>
<dbReference type="InterPro" id="IPR014030">
    <property type="entry name" value="Ketoacyl_synth_N"/>
</dbReference>
<dbReference type="InterPro" id="IPR009081">
    <property type="entry name" value="PP-bd_ACP"/>
</dbReference>
<dbReference type="InterPro" id="IPR016039">
    <property type="entry name" value="Thiolase-like"/>
</dbReference>
<dbReference type="CDD" id="cd08952">
    <property type="entry name" value="KR_1_SDR_x"/>
    <property type="match status" value="1"/>
</dbReference>
<dbReference type="InterPro" id="IPR014043">
    <property type="entry name" value="Acyl_transferase_dom"/>
</dbReference>
<dbReference type="InterPro" id="IPR020841">
    <property type="entry name" value="PKS_Beta-ketoAc_synthase_dom"/>
</dbReference>
<dbReference type="FunFam" id="1.10.1200.10:FF:000007">
    <property type="entry name" value="Probable polyketide synthase pks17"/>
    <property type="match status" value="1"/>
</dbReference>
<dbReference type="CDD" id="cd00833">
    <property type="entry name" value="PKS"/>
    <property type="match status" value="3"/>
</dbReference>
<dbReference type="Pfam" id="PF16197">
    <property type="entry name" value="KAsynt_C_assoc"/>
    <property type="match status" value="3"/>
</dbReference>
<dbReference type="Gene3D" id="3.40.47.10">
    <property type="match status" value="3"/>
</dbReference>
<dbReference type="OrthoDB" id="4516163at2"/>
<sequence length="3060" mass="320069">MSLPLDGGIAVVGIACRFPGADNPAALWSLLRAGTAVDAPISDARWEPSTLAGLSEAERAVLRRGAFLDDIAGFDAGFFRVSPREAAAMDPQQRLMLELGWEALEDAGIPADAVGGTRTGVFVGVAGDDYSSLVRAQGAEAITPHTFTGASRALVANRVSYFLEAKGPSLVVDAGQASSLVAVHLAAASLRRGESEIAIAGGVTLRLSPHHAIAAHRFGALSPDGRCHVFDTRANGFGQGEGGGAVVLKPLAAALADGDRVYCVIRGSGVSNDGGGEQLSTPTANGQAEAIRAAYQQAGLDPAAVVHVELHGTGTPVGDPVEAAALGAVLGAARAPGDPLAVGSIKSNIGHLEAAAGIAGFLKTALCVHAGMLVPTADFHAPHPALALDERNLRVQTRVEPVRTESALFGVSSFGVGGTNCHVAVSAPPAADAPVGPSPGGAVRSSSAAVPVPLVLSAASAAALRAQAIRLTGTLDSGAAVADVGWSLITSRSQFAHRAVVLGADHDAARAGLTALAAGEPSTAVSSGLAAGLAEPVFIFPGQGAQWIGMAAELLDCSPVFAEAIDTCTAALAPFVDWPLHEVLRGDGTALDRVDVVQPALWAVMIALTRVWQSLGVRPAAVVGHSQGEIAAACVAGILSLADGARIVALRSQVIAAQLAGLGGMASIALSAEALRELLAEHPEVGLAALNGPNSTVVSGPTEPLEHLLELLERRDVRVRRVPVDYASHSVAVDAVTAELLEVLAPITPRAGEIPFYSTVTGARLHGAELSAAYWCRNLRETVLFEPVVTALLDAYDMFIEPSPHPMLTVPIQETAAAAGVAVTAIGTVRRGEGSLARLLTSAAEAWTAGVPVDWAARFEGADARRVPLPTYPFQRTRHWFDSVTTATEDDLSATALRLRETRTEDLPDAVLDLVRRHTAVALGFDDPAAVADTRPLRAQGMTSIVGATLCAELSKASGVYLSPAAVFDYPTPHALSAYLTDLLAGTTRTTPPPATPLRQGADDDPVAIVGMACRYPGGVATPADFWRLIAEGRDVIGAAPADRGWQLDGDSAAVRGGFLYDAAEFDAAFFGISPREALAMDPQQRLLLETTWEAIESAGIDPTTLRGSDTGVFIGAMAQDYGPRLHEPADGSDGYRLTGTTASVASGRLAYTLGLAGPAVTVDTACSSSLVALHLAAAAVRRGECTMALAGGVTVLSSPGIFVEFARQNGLSADGRCKAFAGAADGTGWGEGVGLLLLERLSVAQANNHEVLALVRGSAINQDGASNGLTAPSGPAQQRVIRQALADAGLRAAEVDAVEAHGTGTRLGDPIEARALLATYGQDRERPLWLGSVKSNIGHTQAAAGIAGVLKMIMAMRHGTLPRTLHIDEPTPHVDWAAGAVRLLTEPQDWPEQPWPRRAGISSFGISGTNAHVVLEQAPDRTNDDAAQPVQHDLDAPWLLSATAEQAVRAQARRLREHLSTHPQTAPADVGHTLATGRPAFELRAAVFGATVEQRGEVLAALHDGQPHPLLVRGTARPRGKTVFVFPGQGSQWVGMGAELLDSTQVFADRIACCERALAPFVDWSLTDVLRDGALDRVDVVQPALWAMMVALAETWRSFGVEPDAVIGHSQGEIAAACVAGILTLDDGARISALRSRIIAGQLAGKGAMASIALPTEAIDEVLAAHHDVAIAAHNGPSATVVAGQRHSLEQLLVTLEQQGVRVRRIPVDYASHTSDVEVIRDELAAALAPITPQPGTIAFYSTVTGDRLDGTELTADYWYRNLRRPVLFHPVVQTLLPTHSTFVEPSPHPVLTTPVEDAADATGATVVSVGTLRRDDGSRSRLLAAAATAWVGGVAVDRSGFQPGARRISLPTYPFQRSRYWLDAPAPAPAVDDSSEFWAAVAADDTDTVAAVLGLRANRPDWLGEATSVLARWRELRRERADLDALRYSVEWTVSTALGTGTPSGRWLVVVPEGLAQPPWLPALRNALRACGAEVIELRVGTQSRTELRDQLPDALSGVLSLLALAGTTLPEHPAVPTGTGATLTLVHALADAAAAVPLWTLTCAAVAVDRAETVREPVQQQAWGLGRVVALEQPERWGGLIDLPAAPDERVIERLLAALAQRVEDQLALRESGAFVRRLVPARPAEPVARGPREVVLITGGTGALGTQLARRLAHDGARHLVLASRRGPAAPGAAELTAELRALGAEISVVACDVGDRAAVAQLLASFPVTSIFHAAGTLDDAVVDALTVDQLDRVLRVKAEGARHLHELTVGMELTDFVLFSSVSGVLGIPGQGGYSPGNAYLDALAEHRRGLGLPATSYAWGPWAGDGMAATGSVEDRLRRHGVATLDPARALEILLRDEAEERACVMVADIRWDRFFLAYTEARRRPLIEELPSVRALLDTGAGGRADTAGNGLTARLGGLPVRQRPAAVLAEVRSQVAAVLGHADAMAVDVERPFRDLGFDSLTGVELRNRLGAEAGERLPSSLVFDHPTPAAVARYLESRLFGADDAEAAATTPAARPDDDPVVIVAMACRYPGAVDSPEDLWRLVAEGRDATGEFPDDRGWDLARLRETPDGPGGSVTTRGGFRYDAAEFDATFFGISPREALAMDPQQRLLLETTWETIESAGIDPTTLRGSDTGVFVGLSYQDYQTRLTEPPEELAGYLLTGTTASVASGRVAYTFGLEGPAVTIDTACSSSLVALHLAAQALRNDECTMAVAGGVALMATPHMFTEFSRQHGLSPDGRCKAFASTADGFGSAEGVGLALLERLSDARRNGHPVLAVVRGSAVNQDGASNGLTAPNGPAQQRVIRQALTNAGLQPHDIDAVEAHGTGTKLGDPIEAQALLATYGQHRQQPLWLGSIKSNIGHTQAAAGIAGIIKMIKAIQHGILPRTLHIDKPTSHVDWSTGAVQLLTEQQPWPEHDRPRRAAVSAFGVSGTNAHVVLEQPPADPAPMPPRPEVAALPWLLSAKTPEALRAQAERLSTLDDADPADVAWSLTGRATFDHRAVVVGTDRDELRAGLLALVDGIPSGTVVEGVAGAAGEIVFVFPGQGSQWPGMGAELLDSSPIFAAWIER</sequence>
<dbReference type="Gene3D" id="3.30.70.3290">
    <property type="match status" value="2"/>
</dbReference>
<keyword evidence="5" id="KW-0276">Fatty acid metabolism</keyword>
<dbReference type="GO" id="GO:0004312">
    <property type="term" value="F:fatty acid synthase activity"/>
    <property type="evidence" value="ECO:0007669"/>
    <property type="project" value="TreeGrafter"/>
</dbReference>
<dbReference type="GO" id="GO:0031177">
    <property type="term" value="F:phosphopantetheine binding"/>
    <property type="evidence" value="ECO:0007669"/>
    <property type="project" value="InterPro"/>
</dbReference>
<dbReference type="Gene3D" id="3.40.366.10">
    <property type="entry name" value="Malonyl-Coenzyme A Acyl Carrier Protein, domain 2"/>
    <property type="match status" value="3"/>
</dbReference>
<keyword evidence="3" id="KW-0597">Phosphoprotein</keyword>
<dbReference type="GO" id="GO:0006633">
    <property type="term" value="P:fatty acid biosynthetic process"/>
    <property type="evidence" value="ECO:0007669"/>
    <property type="project" value="InterPro"/>
</dbReference>
<evidence type="ECO:0000259" key="10">
    <source>
        <dbReference type="PROSITE" id="PS52004"/>
    </source>
</evidence>
<dbReference type="GO" id="GO:0005737">
    <property type="term" value="C:cytoplasm"/>
    <property type="evidence" value="ECO:0007669"/>
    <property type="project" value="TreeGrafter"/>
</dbReference>
<dbReference type="PROSITE" id="PS52004">
    <property type="entry name" value="KS3_2"/>
    <property type="match status" value="3"/>
</dbReference>
<dbReference type="SUPFAM" id="SSF52151">
    <property type="entry name" value="FabD/lysophospholipase-like"/>
    <property type="match status" value="3"/>
</dbReference>
<evidence type="ECO:0000259" key="9">
    <source>
        <dbReference type="PROSITE" id="PS50075"/>
    </source>
</evidence>
<dbReference type="PANTHER" id="PTHR43775:SF51">
    <property type="entry name" value="INACTIVE PHENOLPHTHIOCEROL SYNTHESIS POLYKETIDE SYNTHASE TYPE I PKS1-RELATED"/>
    <property type="match status" value="1"/>
</dbReference>
<dbReference type="SUPFAM" id="SSF51735">
    <property type="entry name" value="NAD(P)-binding Rossmann-fold domains"/>
    <property type="match status" value="2"/>
</dbReference>
<name>A0A318JSG0_9NOCA</name>
<dbReference type="InterPro" id="IPR016036">
    <property type="entry name" value="Malonyl_transacylase_ACP-bd"/>
</dbReference>
<dbReference type="InterPro" id="IPR057326">
    <property type="entry name" value="KR_dom"/>
</dbReference>
<dbReference type="InterPro" id="IPR032821">
    <property type="entry name" value="PKS_assoc"/>
</dbReference>
<dbReference type="PROSITE" id="PS00012">
    <property type="entry name" value="PHOSPHOPANTETHEINE"/>
    <property type="match status" value="1"/>
</dbReference>
<dbReference type="GO" id="GO:0005886">
    <property type="term" value="C:plasma membrane"/>
    <property type="evidence" value="ECO:0007669"/>
    <property type="project" value="TreeGrafter"/>
</dbReference>
<dbReference type="PROSITE" id="PS50075">
    <property type="entry name" value="CARRIER"/>
    <property type="match status" value="2"/>
</dbReference>
<feature type="domain" description="Ketosynthase family 3 (KS3)" evidence="10">
    <location>
        <begin position="2508"/>
        <end position="2931"/>
    </location>
</feature>
<dbReference type="SMART" id="SM00822">
    <property type="entry name" value="PKS_KR"/>
    <property type="match status" value="1"/>
</dbReference>
<dbReference type="InterPro" id="IPR014031">
    <property type="entry name" value="Ketoacyl_synth_C"/>
</dbReference>
<dbReference type="SMART" id="SM01294">
    <property type="entry name" value="PKS_PP_betabranch"/>
    <property type="match status" value="1"/>
</dbReference>
<dbReference type="InterPro" id="IPR006162">
    <property type="entry name" value="Ppantetheine_attach_site"/>
</dbReference>
<keyword evidence="12" id="KW-1185">Reference proteome</keyword>
<evidence type="ECO:0000256" key="6">
    <source>
        <dbReference type="ARBA" id="ARBA00023098"/>
    </source>
</evidence>
<keyword evidence="2" id="KW-0596">Phosphopantetheine</keyword>
<feature type="domain" description="Ketosynthase family 3 (KS3)" evidence="10">
    <location>
        <begin position="6"/>
        <end position="427"/>
    </location>
</feature>
<comment type="caution">
    <text evidence="11">The sequence shown here is derived from an EMBL/GenBank/DDBJ whole genome shotgun (WGS) entry which is preliminary data.</text>
</comment>
<dbReference type="Gene3D" id="3.40.50.720">
    <property type="entry name" value="NAD(P)-binding Rossmann-like Domain"/>
    <property type="match status" value="1"/>
</dbReference>
<dbReference type="InterPro" id="IPR001227">
    <property type="entry name" value="Ac_transferase_dom_sf"/>
</dbReference>
<dbReference type="SMART" id="SM00823">
    <property type="entry name" value="PKS_PP"/>
    <property type="match status" value="2"/>
</dbReference>
<dbReference type="Pfam" id="PF08659">
    <property type="entry name" value="KR"/>
    <property type="match status" value="1"/>
</dbReference>
<dbReference type="Gene3D" id="1.10.1200.10">
    <property type="entry name" value="ACP-like"/>
    <property type="match status" value="2"/>
</dbReference>
<evidence type="ECO:0000313" key="12">
    <source>
        <dbReference type="Proteomes" id="UP000247569"/>
    </source>
</evidence>
<dbReference type="FunFam" id="3.40.47.10:FF:000019">
    <property type="entry name" value="Polyketide synthase type I"/>
    <property type="match status" value="2"/>
</dbReference>